<dbReference type="InterPro" id="IPR001604">
    <property type="entry name" value="Endo_G_ENPP1-like_dom"/>
</dbReference>
<dbReference type="GO" id="GO:0005743">
    <property type="term" value="C:mitochondrial inner membrane"/>
    <property type="evidence" value="ECO:0007669"/>
    <property type="project" value="TreeGrafter"/>
</dbReference>
<proteinExistence type="inferred from homology"/>
<dbReference type="InterPro" id="IPR044925">
    <property type="entry name" value="His-Me_finger_sf"/>
</dbReference>
<dbReference type="FunFam" id="3.40.570.10:FF:000007">
    <property type="entry name" value="Alkaline nuclease"/>
    <property type="match status" value="1"/>
</dbReference>
<feature type="domain" description="DNA/RNA non-specific endonuclease/pyrophosphatase/phosphodiesterase" evidence="7">
    <location>
        <begin position="125"/>
        <end position="371"/>
    </location>
</feature>
<keyword evidence="3" id="KW-0255">Endonuclease</keyword>
<dbReference type="AlphaFoldDB" id="A0AAV8ZCR4"/>
<dbReference type="GO" id="GO:0003676">
    <property type="term" value="F:nucleic acid binding"/>
    <property type="evidence" value="ECO:0007669"/>
    <property type="project" value="InterPro"/>
</dbReference>
<reference evidence="8" key="1">
    <citation type="journal article" date="2023" name="Insect Mol. Biol.">
        <title>Genome sequencing provides insights into the evolution of gene families encoding plant cell wall-degrading enzymes in longhorned beetles.</title>
        <authorList>
            <person name="Shin N.R."/>
            <person name="Okamura Y."/>
            <person name="Kirsch R."/>
            <person name="Pauchet Y."/>
        </authorList>
    </citation>
    <scope>NUCLEOTIDE SEQUENCE</scope>
    <source>
        <strain evidence="8">AMC_N1</strain>
    </source>
</reference>
<dbReference type="SMART" id="SM00892">
    <property type="entry name" value="Endonuclease_NS"/>
    <property type="match status" value="1"/>
</dbReference>
<keyword evidence="6" id="KW-0732">Signal</keyword>
<keyword evidence="3" id="KW-0378">Hydrolase</keyword>
<feature type="active site" description="Proton acceptor" evidence="4">
    <location>
        <position position="216"/>
    </location>
</feature>
<dbReference type="SUPFAM" id="SSF54060">
    <property type="entry name" value="His-Me finger endonucleases"/>
    <property type="match status" value="1"/>
</dbReference>
<feature type="binding site" evidence="5">
    <location>
        <position position="246"/>
    </location>
    <ligand>
        <name>Mg(2+)</name>
        <dbReference type="ChEBI" id="CHEBI:18420"/>
        <note>catalytic</note>
    </ligand>
</feature>
<dbReference type="Proteomes" id="UP001162162">
    <property type="component" value="Unassembled WGS sequence"/>
</dbReference>
<dbReference type="GO" id="GO:0000014">
    <property type="term" value="F:single-stranded DNA endodeoxyribonuclease activity"/>
    <property type="evidence" value="ECO:0007669"/>
    <property type="project" value="TreeGrafter"/>
</dbReference>
<accession>A0AAV8ZCR4</accession>
<keyword evidence="9" id="KW-1185">Reference proteome</keyword>
<protein>
    <recommendedName>
        <fullName evidence="7">DNA/RNA non-specific endonuclease/pyrophosphatase/phosphodiesterase domain-containing protein</fullName>
    </recommendedName>
</protein>
<evidence type="ECO:0000256" key="1">
    <source>
        <dbReference type="ARBA" id="ARBA00010052"/>
    </source>
</evidence>
<organism evidence="8 9">
    <name type="scientific">Aromia moschata</name>
    <dbReference type="NCBI Taxonomy" id="1265417"/>
    <lineage>
        <taxon>Eukaryota</taxon>
        <taxon>Metazoa</taxon>
        <taxon>Ecdysozoa</taxon>
        <taxon>Arthropoda</taxon>
        <taxon>Hexapoda</taxon>
        <taxon>Insecta</taxon>
        <taxon>Pterygota</taxon>
        <taxon>Neoptera</taxon>
        <taxon>Endopterygota</taxon>
        <taxon>Coleoptera</taxon>
        <taxon>Polyphaga</taxon>
        <taxon>Cucujiformia</taxon>
        <taxon>Chrysomeloidea</taxon>
        <taxon>Cerambycidae</taxon>
        <taxon>Cerambycinae</taxon>
        <taxon>Callichromatini</taxon>
        <taxon>Aromia</taxon>
    </lineage>
</organism>
<dbReference type="PANTHER" id="PTHR13966:SF19">
    <property type="entry name" value="NUCLEASE EXOG, MITOCHONDRIAL"/>
    <property type="match status" value="1"/>
</dbReference>
<dbReference type="GO" id="GO:0005634">
    <property type="term" value="C:nucleus"/>
    <property type="evidence" value="ECO:0007669"/>
    <property type="project" value="TreeGrafter"/>
</dbReference>
<evidence type="ECO:0000259" key="7">
    <source>
        <dbReference type="SMART" id="SM00892"/>
    </source>
</evidence>
<evidence type="ECO:0000256" key="5">
    <source>
        <dbReference type="PIRSR" id="PIRSR640255-2"/>
    </source>
</evidence>
<dbReference type="GO" id="GO:0046872">
    <property type="term" value="F:metal ion binding"/>
    <property type="evidence" value="ECO:0007669"/>
    <property type="project" value="UniProtKB-KW"/>
</dbReference>
<evidence type="ECO:0000313" key="9">
    <source>
        <dbReference type="Proteomes" id="UP001162162"/>
    </source>
</evidence>
<dbReference type="EMBL" id="JAPWTK010000004">
    <property type="protein sequence ID" value="KAJ8961881.1"/>
    <property type="molecule type" value="Genomic_DNA"/>
</dbReference>
<comment type="similarity">
    <text evidence="1">Belongs to the DNA/RNA non-specific endonuclease family.</text>
</comment>
<feature type="chain" id="PRO_5043855020" description="DNA/RNA non-specific endonuclease/pyrophosphatase/phosphodiesterase domain-containing protein" evidence="6">
    <location>
        <begin position="21"/>
        <end position="389"/>
    </location>
</feature>
<evidence type="ECO:0000313" key="8">
    <source>
        <dbReference type="EMBL" id="KAJ8961881.1"/>
    </source>
</evidence>
<dbReference type="GO" id="GO:0006309">
    <property type="term" value="P:apoptotic DNA fragmentation"/>
    <property type="evidence" value="ECO:0007669"/>
    <property type="project" value="TreeGrafter"/>
</dbReference>
<gene>
    <name evidence="8" type="ORF">NQ318_021499</name>
</gene>
<dbReference type="InterPro" id="IPR044929">
    <property type="entry name" value="DNA/RNA_non-sp_Endonuclease_sf"/>
</dbReference>
<evidence type="ECO:0000256" key="4">
    <source>
        <dbReference type="PIRSR" id="PIRSR640255-1"/>
    </source>
</evidence>
<keyword evidence="2" id="KW-0540">Nuclease</keyword>
<sequence length="389" mass="42845">MMYRFLLCIIAAASSSSGAAIEPRAGCEINPLLYANSPLVIPTGSDQFIYPEYGDTTLKFAVGETVDFICPGRNLVVLGSQAQEVVQGICISNLRFRILGERTLFSQISCAGDAVASSRLTGEELRERRDVCFDPVAQSPLYTFYNLTASIGNNAKGTPRPSFSEDSGFYNLGTLTVNSRYTRANQRATVNTLIGLEFTSIKYIDNGNWYFLARGHLTARSDFFYPAQQNGTFRYINAAPQWQSFNGLNWNEAELSTRAYADANGLDLQVWTGVYGVTTLQHEATGRDVGLYIYVDSNGNTALPAPDIYWKVVYDPISRRGVALIGLNNPYQTDVAKSVICPDVSNSLTWVSWKKESINDGYSYACTVPELRRVVSYAPDLDVSGGLLL</sequence>
<dbReference type="GO" id="GO:0004521">
    <property type="term" value="F:RNA endonuclease activity"/>
    <property type="evidence" value="ECO:0007669"/>
    <property type="project" value="TreeGrafter"/>
</dbReference>
<comment type="caution">
    <text evidence="8">The sequence shown here is derived from an EMBL/GenBank/DDBJ whole genome shotgun (WGS) entry which is preliminary data.</text>
</comment>
<dbReference type="PANTHER" id="PTHR13966">
    <property type="entry name" value="ENDONUCLEASE RELATED"/>
    <property type="match status" value="1"/>
</dbReference>
<keyword evidence="5" id="KW-0479">Metal-binding</keyword>
<name>A0AAV8ZCR4_9CUCU</name>
<evidence type="ECO:0000256" key="3">
    <source>
        <dbReference type="ARBA" id="ARBA00022759"/>
    </source>
</evidence>
<dbReference type="InterPro" id="IPR040255">
    <property type="entry name" value="Non-specific_endonuclease"/>
</dbReference>
<evidence type="ECO:0000256" key="2">
    <source>
        <dbReference type="ARBA" id="ARBA00022722"/>
    </source>
</evidence>
<feature type="signal peptide" evidence="6">
    <location>
        <begin position="1"/>
        <end position="20"/>
    </location>
</feature>
<evidence type="ECO:0000256" key="6">
    <source>
        <dbReference type="SAM" id="SignalP"/>
    </source>
</evidence>
<dbReference type="Pfam" id="PF01223">
    <property type="entry name" value="Endonuclease_NS"/>
    <property type="match status" value="1"/>
</dbReference>
<dbReference type="Gene3D" id="3.40.570.10">
    <property type="entry name" value="Extracellular Endonuclease, subunit A"/>
    <property type="match status" value="1"/>
</dbReference>